<organism evidence="7 8">
    <name type="scientific">Acidiluteibacter ferrifornacis</name>
    <dbReference type="NCBI Taxonomy" id="2692424"/>
    <lineage>
        <taxon>Bacteria</taxon>
        <taxon>Pseudomonadati</taxon>
        <taxon>Bacteroidota</taxon>
        <taxon>Flavobacteriia</taxon>
        <taxon>Flavobacteriales</taxon>
        <taxon>Cryomorphaceae</taxon>
        <taxon>Acidiluteibacter</taxon>
    </lineage>
</organism>
<dbReference type="SMART" id="SM00534">
    <property type="entry name" value="MUTSac"/>
    <property type="match status" value="1"/>
</dbReference>
<dbReference type="InterPro" id="IPR045076">
    <property type="entry name" value="MutS"/>
</dbReference>
<keyword evidence="2" id="KW-0067">ATP-binding</keyword>
<keyword evidence="4" id="KW-0175">Coiled coil</keyword>
<sequence>MILFDQQTAEDLNFKDITDRLVHFCYGDTAKEKFDSLRPLRNLKAAEHQLSLATELLIIRENGVRFPRLEFKELLYELKLLGIQSTILELENIIKILDASRLVNELLQFSFKNKNEYPLLSNLIQQAEYTTEIVESIEQILDNKLRVKDNATPELYQIRMSIFATRKQITKNFDIALKRMKSKGYLAETNESLINDRRVLSIVSSYKRQVKGKILGSSNTGFLTYIEPEETESLNFELEQLLDDERKEIKKIFRELTKQIKGHLPLLNDYQTVLTELDFIQAKVKHAQLINGVMPQLVDESYIDLIEAYHPLLWLKNQELKKPTLPQSIKMDKFSRMLVISGPNAGGKSITLKTVGLLQLMMQCGLLIPVDPKSKLGWFHHILSDIGDNQSIENELSTYSYRLKRMNYFLGIANKRTLLLLDEFGTGSDPDLGGALAEVFFEKLYSKKSFGVITTHYGNIKLKAAQLANTLNANMLFDVKTLQPMFKLSVGQPGSSFTFEVAEINGIDKEIIELAKEKVDVKKVEMDHLIAELQKEKAEFEQINAQTRLAKIIAEDERKAYEIKQKQYEERLEKQQETIEKNNKFLTSGKKMMQFIDAFENKKGNKAVLAEIKKYLAIEKSKKEEIEKAIKLKEAVQAKAKRKKTVRKKVTKPILVGSTVKLIDGKQGGKVLEINGNEAVVAFGNFKTKTNLNKLILIS</sequence>
<evidence type="ECO:0000256" key="2">
    <source>
        <dbReference type="ARBA" id="ARBA00022840"/>
    </source>
</evidence>
<feature type="domain" description="DNA mismatch repair proteins mutS family" evidence="6">
    <location>
        <begin position="335"/>
        <end position="520"/>
    </location>
</feature>
<comment type="caution">
    <text evidence="7">The sequence shown here is derived from an EMBL/GenBank/DDBJ whole genome shotgun (WGS) entry which is preliminary data.</text>
</comment>
<dbReference type="PANTHER" id="PTHR48466:SF2">
    <property type="entry name" value="OS10G0509000 PROTEIN"/>
    <property type="match status" value="1"/>
</dbReference>
<dbReference type="SMART" id="SM00533">
    <property type="entry name" value="MUTSd"/>
    <property type="match status" value="1"/>
</dbReference>
<dbReference type="Gene3D" id="3.40.50.300">
    <property type="entry name" value="P-loop containing nucleotide triphosphate hydrolases"/>
    <property type="match status" value="1"/>
</dbReference>
<evidence type="ECO:0000259" key="6">
    <source>
        <dbReference type="SMART" id="SM00534"/>
    </source>
</evidence>
<dbReference type="GO" id="GO:0045910">
    <property type="term" value="P:negative regulation of DNA recombination"/>
    <property type="evidence" value="ECO:0007669"/>
    <property type="project" value="InterPro"/>
</dbReference>
<dbReference type="InterPro" id="IPR046893">
    <property type="entry name" value="MSSS"/>
</dbReference>
<keyword evidence="1" id="KW-0547">Nucleotide-binding</keyword>
<dbReference type="InterPro" id="IPR036187">
    <property type="entry name" value="DNA_mismatch_repair_MutS_sf"/>
</dbReference>
<evidence type="ECO:0000313" key="7">
    <source>
        <dbReference type="EMBL" id="NBG66844.1"/>
    </source>
</evidence>
<name>A0A6N9NLS8_9FLAO</name>
<dbReference type="Pfam" id="PF00488">
    <property type="entry name" value="MutS_V"/>
    <property type="match status" value="1"/>
</dbReference>
<dbReference type="GO" id="GO:0006298">
    <property type="term" value="P:mismatch repair"/>
    <property type="evidence" value="ECO:0007669"/>
    <property type="project" value="InterPro"/>
</dbReference>
<dbReference type="SUPFAM" id="SSF52540">
    <property type="entry name" value="P-loop containing nucleoside triphosphate hydrolases"/>
    <property type="match status" value="1"/>
</dbReference>
<dbReference type="InterPro" id="IPR000432">
    <property type="entry name" value="DNA_mismatch_repair_MutS_C"/>
</dbReference>
<dbReference type="InterPro" id="IPR005747">
    <property type="entry name" value="MutS2"/>
</dbReference>
<dbReference type="GO" id="GO:0140664">
    <property type="term" value="F:ATP-dependent DNA damage sensor activity"/>
    <property type="evidence" value="ECO:0007669"/>
    <property type="project" value="InterPro"/>
</dbReference>
<dbReference type="SUPFAM" id="SSF48334">
    <property type="entry name" value="DNA repair protein MutS, domain III"/>
    <property type="match status" value="1"/>
</dbReference>
<evidence type="ECO:0000259" key="5">
    <source>
        <dbReference type="SMART" id="SM00533"/>
    </source>
</evidence>
<dbReference type="PANTHER" id="PTHR48466">
    <property type="entry name" value="OS10G0509000 PROTEIN-RELATED"/>
    <property type="match status" value="1"/>
</dbReference>
<dbReference type="AlphaFoldDB" id="A0A6N9NLS8"/>
<dbReference type="Proteomes" id="UP000470771">
    <property type="component" value="Unassembled WGS sequence"/>
</dbReference>
<gene>
    <name evidence="7" type="ORF">GQN54_12020</name>
</gene>
<feature type="coiled-coil region" evidence="4">
    <location>
        <begin position="512"/>
        <end position="578"/>
    </location>
</feature>
<evidence type="ECO:0000256" key="4">
    <source>
        <dbReference type="SAM" id="Coils"/>
    </source>
</evidence>
<protein>
    <submittedName>
        <fullName evidence="7">DNA mismatch repair protein MutS</fullName>
    </submittedName>
</protein>
<feature type="domain" description="DNA mismatch repair protein MutS core" evidence="5">
    <location>
        <begin position="12"/>
        <end position="316"/>
    </location>
</feature>
<proteinExistence type="predicted"/>
<keyword evidence="3" id="KW-0238">DNA-binding</keyword>
<evidence type="ECO:0000256" key="3">
    <source>
        <dbReference type="ARBA" id="ARBA00023125"/>
    </source>
</evidence>
<dbReference type="InterPro" id="IPR027417">
    <property type="entry name" value="P-loop_NTPase"/>
</dbReference>
<dbReference type="GO" id="GO:0004519">
    <property type="term" value="F:endonuclease activity"/>
    <property type="evidence" value="ECO:0007669"/>
    <property type="project" value="InterPro"/>
</dbReference>
<dbReference type="InterPro" id="IPR007696">
    <property type="entry name" value="DNA_mismatch_repair_MutS_core"/>
</dbReference>
<dbReference type="Pfam" id="PF20297">
    <property type="entry name" value="MSSS"/>
    <property type="match status" value="1"/>
</dbReference>
<keyword evidence="8" id="KW-1185">Reference proteome</keyword>
<dbReference type="PIRSF" id="PIRSF005814">
    <property type="entry name" value="MutS_YshD"/>
    <property type="match status" value="1"/>
</dbReference>
<dbReference type="GO" id="GO:0016887">
    <property type="term" value="F:ATP hydrolysis activity"/>
    <property type="evidence" value="ECO:0007669"/>
    <property type="project" value="InterPro"/>
</dbReference>
<accession>A0A6N9NLS8</accession>
<evidence type="ECO:0000256" key="1">
    <source>
        <dbReference type="ARBA" id="ARBA00022741"/>
    </source>
</evidence>
<dbReference type="NCBIfam" id="TIGR01069">
    <property type="entry name" value="mutS2"/>
    <property type="match status" value="1"/>
</dbReference>
<reference evidence="7 8" key="1">
    <citation type="submission" date="2019-12" db="EMBL/GenBank/DDBJ databases">
        <authorList>
            <person name="Zhao J."/>
        </authorList>
    </citation>
    <scope>NUCLEOTIDE SEQUENCE [LARGE SCALE GENOMIC DNA]</scope>
    <source>
        <strain evidence="7 8">S-15</strain>
    </source>
</reference>
<dbReference type="GO" id="GO:0005524">
    <property type="term" value="F:ATP binding"/>
    <property type="evidence" value="ECO:0007669"/>
    <property type="project" value="UniProtKB-KW"/>
</dbReference>
<dbReference type="EMBL" id="WWNE01000011">
    <property type="protein sequence ID" value="NBG66844.1"/>
    <property type="molecule type" value="Genomic_DNA"/>
</dbReference>
<evidence type="ECO:0000313" key="8">
    <source>
        <dbReference type="Proteomes" id="UP000470771"/>
    </source>
</evidence>
<dbReference type="GO" id="GO:0030983">
    <property type="term" value="F:mismatched DNA binding"/>
    <property type="evidence" value="ECO:0007669"/>
    <property type="project" value="InterPro"/>
</dbReference>
<dbReference type="RefSeq" id="WP_160633801.1">
    <property type="nucleotide sequence ID" value="NZ_WWNE01000011.1"/>
</dbReference>